<dbReference type="GO" id="GO:0000964">
    <property type="term" value="P:mitochondrial RNA 5'-end processing"/>
    <property type="evidence" value="ECO:0007669"/>
    <property type="project" value="TreeGrafter"/>
</dbReference>
<evidence type="ECO:0000313" key="3">
    <source>
        <dbReference type="Proteomes" id="UP001212841"/>
    </source>
</evidence>
<dbReference type="EMBL" id="JADGJD010000605">
    <property type="protein sequence ID" value="KAJ3049713.1"/>
    <property type="molecule type" value="Genomic_DNA"/>
</dbReference>
<protein>
    <submittedName>
        <fullName evidence="2">Uncharacterized protein</fullName>
    </submittedName>
</protein>
<reference evidence="2" key="1">
    <citation type="submission" date="2020-05" db="EMBL/GenBank/DDBJ databases">
        <title>Phylogenomic resolution of chytrid fungi.</title>
        <authorList>
            <person name="Stajich J.E."/>
            <person name="Amses K."/>
            <person name="Simmons R."/>
            <person name="Seto K."/>
            <person name="Myers J."/>
            <person name="Bonds A."/>
            <person name="Quandt C.A."/>
            <person name="Barry K."/>
            <person name="Liu P."/>
            <person name="Grigoriev I."/>
            <person name="Longcore J.E."/>
            <person name="James T.Y."/>
        </authorList>
    </citation>
    <scope>NUCLEOTIDE SEQUENCE</scope>
    <source>
        <strain evidence="2">JEL0318</strain>
    </source>
</reference>
<sequence>MGKSAPTSPSTSTNIPPRPRTNGLRSLFPPPPKRKNPLDQLQDLLNELQAAGTQTGQPSKPPPPFSPVWTSPSENPLVVPRPASSTEPGLTSGVVKQEIEDALKPFTIQSVRNDVGSVEVGVEGQDGEGRLKGIFTDIGSLEVGEEGQDGAGRLKGILTADEPDYTVIKPEKEIVPPRLAHGLEKVLFTPGIHHLKDPDTGQYNFDPYLQDIMQPEDFDFDTLPPYITASQDETLHNLTKKHSCTYFASTSSITSILSRIYLVVSNFKDVNTTGFSKEFELEPTQLTAIHREPTAIMVRYMDGVYGIDMEKAEREEMIMMKLGQSMERMLTETPEEFGKREKGAVEKVVGGGGSSRENECFHHAKIGKFLMRAQIDCWHPELRNKTFDLKTRSTVAVRMSPQKYAELTSYKLIKLNGLFESFEREYYDMLRSAFLKYSFQARIGNMDGIFVTYHNTQQIFGFQYVPLVEIDQKLFGSVQHAEESFTISLQILQRILDEARTRLGPKRSFRVLCEVGGKNQQSVNFYMEALDPVPTWAEKVGVDLVRVNVKLTPDVMGAWKGVMGGFRVGESGKEKRRRTSVYRFEYAMTVTEGEAARKGYNEVQSLMTKGWEKKRNDKFVDMIMSKVGKNGRGGGAGGKEFVGNWRSGREEEFAVAY</sequence>
<accession>A0AAD5SBG3</accession>
<feature type="region of interest" description="Disordered" evidence="1">
    <location>
        <begin position="1"/>
        <end position="90"/>
    </location>
</feature>
<comment type="caution">
    <text evidence="2">The sequence shown here is derived from an EMBL/GenBank/DDBJ whole genome shotgun (WGS) entry which is preliminary data.</text>
</comment>
<gene>
    <name evidence="2" type="ORF">HK097_009318</name>
</gene>
<proteinExistence type="predicted"/>
<dbReference type="PANTHER" id="PTHR31014:SF0">
    <property type="entry name" value="MITOCHONDRIAL TRANSLATION SYSTEM COMPONENT PET127-RELATED"/>
    <property type="match status" value="1"/>
</dbReference>
<dbReference type="PANTHER" id="PTHR31014">
    <property type="entry name" value="MITOCHONDRIAL TRANSLATION SYSTEM COMPONENT PET127-RELATED"/>
    <property type="match status" value="1"/>
</dbReference>
<feature type="compositionally biased region" description="Low complexity" evidence="1">
    <location>
        <begin position="1"/>
        <end position="15"/>
    </location>
</feature>
<dbReference type="GO" id="GO:0005740">
    <property type="term" value="C:mitochondrial envelope"/>
    <property type="evidence" value="ECO:0007669"/>
    <property type="project" value="TreeGrafter"/>
</dbReference>
<dbReference type="Proteomes" id="UP001212841">
    <property type="component" value="Unassembled WGS sequence"/>
</dbReference>
<dbReference type="InterPro" id="IPR013943">
    <property type="entry name" value="Pet127"/>
</dbReference>
<evidence type="ECO:0000256" key="1">
    <source>
        <dbReference type="SAM" id="MobiDB-lite"/>
    </source>
</evidence>
<name>A0AAD5SBG3_9FUNG</name>
<dbReference type="AlphaFoldDB" id="A0AAD5SBG3"/>
<dbReference type="Pfam" id="PF08634">
    <property type="entry name" value="Pet127"/>
    <property type="match status" value="1"/>
</dbReference>
<evidence type="ECO:0000313" key="2">
    <source>
        <dbReference type="EMBL" id="KAJ3049713.1"/>
    </source>
</evidence>
<organism evidence="2 3">
    <name type="scientific">Rhizophlyctis rosea</name>
    <dbReference type="NCBI Taxonomy" id="64517"/>
    <lineage>
        <taxon>Eukaryota</taxon>
        <taxon>Fungi</taxon>
        <taxon>Fungi incertae sedis</taxon>
        <taxon>Chytridiomycota</taxon>
        <taxon>Chytridiomycota incertae sedis</taxon>
        <taxon>Chytridiomycetes</taxon>
        <taxon>Rhizophlyctidales</taxon>
        <taxon>Rhizophlyctidaceae</taxon>
        <taxon>Rhizophlyctis</taxon>
    </lineage>
</organism>
<keyword evidence="3" id="KW-1185">Reference proteome</keyword>